<dbReference type="InterPro" id="IPR019554">
    <property type="entry name" value="Soluble_ligand-bd"/>
</dbReference>
<dbReference type="PANTHER" id="PTHR21180:SF32">
    <property type="entry name" value="ENDONUCLEASE_EXONUCLEASE_PHOSPHATASE FAMILY DOMAIN-CONTAINING PROTEIN 1"/>
    <property type="match status" value="1"/>
</dbReference>
<dbReference type="SMART" id="SM00278">
    <property type="entry name" value="HhH1"/>
    <property type="match status" value="2"/>
</dbReference>
<feature type="transmembrane region" description="Helical" evidence="2">
    <location>
        <begin position="80"/>
        <end position="99"/>
    </location>
</feature>
<feature type="region of interest" description="Disordered" evidence="1">
    <location>
        <begin position="210"/>
        <end position="250"/>
    </location>
</feature>
<evidence type="ECO:0000313" key="5">
    <source>
        <dbReference type="Proteomes" id="UP001209083"/>
    </source>
</evidence>
<keyword evidence="2" id="KW-0472">Membrane</keyword>
<keyword evidence="2" id="KW-1133">Transmembrane helix</keyword>
<dbReference type="InterPro" id="IPR010994">
    <property type="entry name" value="RuvA_2-like"/>
</dbReference>
<sequence>MAGLRRQSAGQPPSARSPADRMADLLASARDVEASEPSRGWTPRQYDHDAPEVTDTLSGRIARRIPAVLGGGTGRWSIRLGATVIVALIALLAGTYLAVRAVTEAPDREVRTVAPRPSAATGNEAPQDPERPDGSQAGEPSGQAGKPSGQSEFKIHVVGAVRKPGLVTVQAGSRVDDAIELAGGAAAGADLSRINLARQLVDGEQLYVPKVGEAAPGPPSAPASGPGQAPPSDGAAPGNPGHRDSGSQSSLVNLNTASATELDELPGVGPVTAEKIISWREANGGFTAIEDLMDVPGIGPKTFAELKDLVTV</sequence>
<reference evidence="4 5" key="1">
    <citation type="submission" date="2023-05" db="EMBL/GenBank/DDBJ databases">
        <title>Lithophilousrod everest ZFBP1038 complete genpme.</title>
        <authorList>
            <person name="Tian M."/>
        </authorList>
    </citation>
    <scope>NUCLEOTIDE SEQUENCE [LARGE SCALE GENOMIC DNA]</scope>
    <source>
        <strain evidence="4 5">ZFBP1038</strain>
    </source>
</reference>
<dbReference type="NCBIfam" id="TIGR00426">
    <property type="entry name" value="competence protein ComEA helix-hairpin-helix repeat region"/>
    <property type="match status" value="1"/>
</dbReference>
<name>A0ABY8R0A9_9MICO</name>
<dbReference type="Gene3D" id="3.10.560.10">
    <property type="entry name" value="Outer membrane lipoprotein wza domain like"/>
    <property type="match status" value="1"/>
</dbReference>
<feature type="compositionally biased region" description="Low complexity" evidence="1">
    <location>
        <begin position="222"/>
        <end position="238"/>
    </location>
</feature>
<dbReference type="InterPro" id="IPR051675">
    <property type="entry name" value="Endo/Exo/Phosphatase_dom_1"/>
</dbReference>
<evidence type="ECO:0000313" key="4">
    <source>
        <dbReference type="EMBL" id="WGW13871.1"/>
    </source>
</evidence>
<dbReference type="RefSeq" id="WP_349640694.1">
    <property type="nucleotide sequence ID" value="NZ_CP090958.1"/>
</dbReference>
<dbReference type="InterPro" id="IPR003583">
    <property type="entry name" value="Hlx-hairpin-Hlx_DNA-bd_motif"/>
</dbReference>
<keyword evidence="5" id="KW-1185">Reference proteome</keyword>
<proteinExistence type="predicted"/>
<dbReference type="Gene3D" id="1.10.150.280">
    <property type="entry name" value="AF1531-like domain"/>
    <property type="match status" value="1"/>
</dbReference>
<dbReference type="Pfam" id="PF12836">
    <property type="entry name" value="HHH_3"/>
    <property type="match status" value="1"/>
</dbReference>
<evidence type="ECO:0000259" key="3">
    <source>
        <dbReference type="SMART" id="SM00278"/>
    </source>
</evidence>
<dbReference type="PANTHER" id="PTHR21180">
    <property type="entry name" value="ENDONUCLEASE/EXONUCLEASE/PHOSPHATASE FAMILY DOMAIN-CONTAINING PROTEIN 1"/>
    <property type="match status" value="1"/>
</dbReference>
<feature type="domain" description="Helix-hairpin-helix DNA-binding motif class 1" evidence="3">
    <location>
        <begin position="290"/>
        <end position="309"/>
    </location>
</feature>
<feature type="region of interest" description="Disordered" evidence="1">
    <location>
        <begin position="1"/>
        <end position="20"/>
    </location>
</feature>
<organism evidence="4 5">
    <name type="scientific">Saxibacter everestensis</name>
    <dbReference type="NCBI Taxonomy" id="2909229"/>
    <lineage>
        <taxon>Bacteria</taxon>
        <taxon>Bacillati</taxon>
        <taxon>Actinomycetota</taxon>
        <taxon>Actinomycetes</taxon>
        <taxon>Micrococcales</taxon>
        <taxon>Brevibacteriaceae</taxon>
        <taxon>Saxibacter</taxon>
    </lineage>
</organism>
<dbReference type="InterPro" id="IPR004509">
    <property type="entry name" value="Competence_ComEA_HhH"/>
</dbReference>
<accession>A0ABY8R0A9</accession>
<evidence type="ECO:0000256" key="2">
    <source>
        <dbReference type="SAM" id="Phobius"/>
    </source>
</evidence>
<dbReference type="Proteomes" id="UP001209083">
    <property type="component" value="Chromosome"/>
</dbReference>
<dbReference type="EMBL" id="CP090958">
    <property type="protein sequence ID" value="WGW13871.1"/>
    <property type="molecule type" value="Genomic_DNA"/>
</dbReference>
<feature type="region of interest" description="Disordered" evidence="1">
    <location>
        <begin position="28"/>
        <end position="52"/>
    </location>
</feature>
<feature type="region of interest" description="Disordered" evidence="1">
    <location>
        <begin position="106"/>
        <end position="149"/>
    </location>
</feature>
<keyword evidence="2" id="KW-0812">Transmembrane</keyword>
<dbReference type="SUPFAM" id="SSF47781">
    <property type="entry name" value="RuvA domain 2-like"/>
    <property type="match status" value="1"/>
</dbReference>
<feature type="domain" description="Helix-hairpin-helix DNA-binding motif class 1" evidence="3">
    <location>
        <begin position="260"/>
        <end position="279"/>
    </location>
</feature>
<dbReference type="Pfam" id="PF10531">
    <property type="entry name" value="SLBB"/>
    <property type="match status" value="1"/>
</dbReference>
<evidence type="ECO:0000256" key="1">
    <source>
        <dbReference type="SAM" id="MobiDB-lite"/>
    </source>
</evidence>
<protein>
    <submittedName>
        <fullName evidence="4">Helix-hairpin-helix domain-containing protein</fullName>
    </submittedName>
</protein>
<gene>
    <name evidence="4" type="ORF">LWF01_09085</name>
</gene>